<dbReference type="RefSeq" id="WP_135433102.1">
    <property type="nucleotide sequence ID" value="NZ_RPEM01000013.1"/>
</dbReference>
<keyword evidence="2" id="KW-1185">Reference proteome</keyword>
<name>A0ABY2KHV8_9RHOB</name>
<evidence type="ECO:0000313" key="1">
    <source>
        <dbReference type="EMBL" id="TGD41898.1"/>
    </source>
</evidence>
<proteinExistence type="predicted"/>
<evidence type="ECO:0000313" key="2">
    <source>
        <dbReference type="Proteomes" id="UP000297741"/>
    </source>
</evidence>
<comment type="caution">
    <text evidence="1">The sequence shown here is derived from an EMBL/GenBank/DDBJ whole genome shotgun (WGS) entry which is preliminary data.</text>
</comment>
<dbReference type="Proteomes" id="UP000297741">
    <property type="component" value="Unassembled WGS sequence"/>
</dbReference>
<evidence type="ECO:0008006" key="3">
    <source>
        <dbReference type="Google" id="ProtNLM"/>
    </source>
</evidence>
<sequence length="220" mass="23828">MTTDPASRAFRPLHLPDFPEPLGAVSLPVTNHLLWRGLLTDVAGLSLLPGDPTNRLEDIRANLFGHGWIESPPEEQMPVTTGPRGAEVAQIDRSGLRIQGFWAQKVHINGLVAPDSPDGPLVWISRSSGQAPSNPGRWDTLVAGGRGAAHSIAQTAQLEAWEEAGIGTDAMVRLHRVRELEVRYVSDRGFIRNCLPCTIWSCLLISTPPAMTAKSRKAPG</sequence>
<protein>
    <recommendedName>
        <fullName evidence="3">Nudix hydrolase domain-containing protein</fullName>
    </recommendedName>
</protein>
<dbReference type="EMBL" id="RPEM01000013">
    <property type="protein sequence ID" value="TGD41898.1"/>
    <property type="molecule type" value="Genomic_DNA"/>
</dbReference>
<dbReference type="InterPro" id="IPR015797">
    <property type="entry name" value="NUDIX_hydrolase-like_dom_sf"/>
</dbReference>
<organism evidence="1 2">
    <name type="scientific">Pseudotabrizicola sediminis</name>
    <dbReference type="NCBI Taxonomy" id="2486418"/>
    <lineage>
        <taxon>Bacteria</taxon>
        <taxon>Pseudomonadati</taxon>
        <taxon>Pseudomonadota</taxon>
        <taxon>Alphaproteobacteria</taxon>
        <taxon>Rhodobacterales</taxon>
        <taxon>Paracoccaceae</taxon>
        <taxon>Pseudotabrizicola</taxon>
    </lineage>
</organism>
<dbReference type="Gene3D" id="3.90.79.10">
    <property type="entry name" value="Nucleoside Triphosphate Pyrophosphohydrolase"/>
    <property type="match status" value="1"/>
</dbReference>
<gene>
    <name evidence="1" type="ORF">EEB11_16190</name>
</gene>
<accession>A0ABY2KHV8</accession>
<dbReference type="SUPFAM" id="SSF55811">
    <property type="entry name" value="Nudix"/>
    <property type="match status" value="1"/>
</dbReference>
<reference evidence="1 2" key="1">
    <citation type="submission" date="2018-11" db="EMBL/GenBank/DDBJ databases">
        <title>Tabrizicola sp. isolated from sediment of alpine lake.</title>
        <authorList>
            <person name="Liu Z."/>
        </authorList>
    </citation>
    <scope>NUCLEOTIDE SEQUENCE [LARGE SCALE GENOMIC DNA]</scope>
    <source>
        <strain evidence="1 2">DRYC-M-16</strain>
    </source>
</reference>